<evidence type="ECO:0000313" key="4">
    <source>
        <dbReference type="EMBL" id="PZD73222.1"/>
    </source>
</evidence>
<accession>A0A2W1JQT1</accession>
<reference evidence="4 5" key="1">
    <citation type="journal article" date="2018" name="Sci. Rep.">
        <title>A novel species of the marine cyanobacterium Acaryochloris with a unique pigment content and lifestyle.</title>
        <authorList>
            <person name="Partensky F."/>
            <person name="Six C."/>
            <person name="Ratin M."/>
            <person name="Garczarek L."/>
            <person name="Vaulot D."/>
            <person name="Probert I."/>
            <person name="Calteau A."/>
            <person name="Gourvil P."/>
            <person name="Marie D."/>
            <person name="Grebert T."/>
            <person name="Bouchier C."/>
            <person name="Le Panse S."/>
            <person name="Gachenot M."/>
            <person name="Rodriguez F."/>
            <person name="Garrido J.L."/>
        </authorList>
    </citation>
    <scope>NUCLEOTIDE SEQUENCE [LARGE SCALE GENOMIC DNA]</scope>
    <source>
        <strain evidence="4 5">RCC1774</strain>
    </source>
</reference>
<feature type="domain" description="Enoyl reductase (ER)" evidence="3">
    <location>
        <begin position="11"/>
        <end position="335"/>
    </location>
</feature>
<organism evidence="4 5">
    <name type="scientific">Acaryochloris thomasi RCC1774</name>
    <dbReference type="NCBI Taxonomy" id="1764569"/>
    <lineage>
        <taxon>Bacteria</taxon>
        <taxon>Bacillati</taxon>
        <taxon>Cyanobacteriota</taxon>
        <taxon>Cyanophyceae</taxon>
        <taxon>Acaryochloridales</taxon>
        <taxon>Acaryochloridaceae</taxon>
        <taxon>Acaryochloris</taxon>
        <taxon>Acaryochloris thomasi</taxon>
    </lineage>
</organism>
<protein>
    <submittedName>
        <fullName evidence="4">Quinone oxidoreductase 1</fullName>
        <ecNumber evidence="4">1.6.5.5</ecNumber>
    </submittedName>
</protein>
<dbReference type="CDD" id="cd08268">
    <property type="entry name" value="MDR2"/>
    <property type="match status" value="1"/>
</dbReference>
<dbReference type="PANTHER" id="PTHR48106">
    <property type="entry name" value="QUINONE OXIDOREDUCTASE PIG3-RELATED"/>
    <property type="match status" value="1"/>
</dbReference>
<evidence type="ECO:0000256" key="2">
    <source>
        <dbReference type="ARBA" id="ARBA00023002"/>
    </source>
</evidence>
<dbReference type="Pfam" id="PF00107">
    <property type="entry name" value="ADH_zinc_N"/>
    <property type="match status" value="1"/>
</dbReference>
<dbReference type="GO" id="GO:0003960">
    <property type="term" value="F:quinone reductase (NADPH) activity"/>
    <property type="evidence" value="ECO:0007669"/>
    <property type="project" value="UniProtKB-EC"/>
</dbReference>
<dbReference type="InterPro" id="IPR013154">
    <property type="entry name" value="ADH-like_N"/>
</dbReference>
<sequence length="338" mass="35830">MARIVRIHEFGGPEVLKIDDQELPEPSKGEVRISVKAVGLNRADALWRLNQYIEVPKLPCKLGYDAAGTVEAVGSGVDNVAVGDRIFTIPAFSQGDYGVYGEAAIVPANAIWPWPERLSAEEAACVGVQYTTVYFALSTIGEVGEGDTVLLTAATGGVGFAGIEVAKQLGASVIATTRKRAKAAALSEAGADHVIVTDEEDLATRIEEITGGKGVKIVFDPIAGKSIPTLLNSLAVGGRYVLYGVLDQTDPVLPAMSVLAKNISLHGYSVFAYTGYPHMGMPQQVEAVAEAREFLLPRLADGRLKPVVSETFKLDDVVAAHQSLESNKQTGKIVLQVS</sequence>
<evidence type="ECO:0000256" key="1">
    <source>
        <dbReference type="ARBA" id="ARBA00022857"/>
    </source>
</evidence>
<dbReference type="Pfam" id="PF08240">
    <property type="entry name" value="ADH_N"/>
    <property type="match status" value="1"/>
</dbReference>
<dbReference type="RefSeq" id="WP_110986354.1">
    <property type="nucleotide sequence ID" value="NZ_CAWNWM010000006.1"/>
</dbReference>
<dbReference type="OrthoDB" id="9792162at2"/>
<name>A0A2W1JQT1_9CYAN</name>
<dbReference type="Gene3D" id="3.40.50.720">
    <property type="entry name" value="NAD(P)-binding Rossmann-like Domain"/>
    <property type="match status" value="1"/>
</dbReference>
<evidence type="ECO:0000259" key="3">
    <source>
        <dbReference type="SMART" id="SM00829"/>
    </source>
</evidence>
<dbReference type="SUPFAM" id="SSF50129">
    <property type="entry name" value="GroES-like"/>
    <property type="match status" value="1"/>
</dbReference>
<comment type="caution">
    <text evidence="4">The sequence shown here is derived from an EMBL/GenBank/DDBJ whole genome shotgun (WGS) entry which is preliminary data.</text>
</comment>
<dbReference type="SMART" id="SM00829">
    <property type="entry name" value="PKS_ER"/>
    <property type="match status" value="1"/>
</dbReference>
<dbReference type="PANTHER" id="PTHR48106:SF5">
    <property type="entry name" value="ZINC-CONTAINING ALCOHOL DEHYDROGENASE"/>
    <property type="match status" value="1"/>
</dbReference>
<dbReference type="Gene3D" id="3.90.180.10">
    <property type="entry name" value="Medium-chain alcohol dehydrogenases, catalytic domain"/>
    <property type="match status" value="1"/>
</dbReference>
<dbReference type="AlphaFoldDB" id="A0A2W1JQT1"/>
<dbReference type="EMBL" id="PQWO01000006">
    <property type="protein sequence ID" value="PZD73222.1"/>
    <property type="molecule type" value="Genomic_DNA"/>
</dbReference>
<proteinExistence type="predicted"/>
<keyword evidence="2 4" id="KW-0560">Oxidoreductase</keyword>
<gene>
    <name evidence="4" type="primary">qorA_2</name>
    <name evidence="4" type="ORF">C1752_02409</name>
</gene>
<dbReference type="GO" id="GO:0070402">
    <property type="term" value="F:NADPH binding"/>
    <property type="evidence" value="ECO:0007669"/>
    <property type="project" value="TreeGrafter"/>
</dbReference>
<dbReference type="InterPro" id="IPR036291">
    <property type="entry name" value="NAD(P)-bd_dom_sf"/>
</dbReference>
<dbReference type="InterPro" id="IPR011032">
    <property type="entry name" value="GroES-like_sf"/>
</dbReference>
<keyword evidence="5" id="KW-1185">Reference proteome</keyword>
<dbReference type="SUPFAM" id="SSF51735">
    <property type="entry name" value="NAD(P)-binding Rossmann-fold domains"/>
    <property type="match status" value="1"/>
</dbReference>
<dbReference type="EC" id="1.6.5.5" evidence="4"/>
<dbReference type="InterPro" id="IPR020843">
    <property type="entry name" value="ER"/>
</dbReference>
<evidence type="ECO:0000313" key="5">
    <source>
        <dbReference type="Proteomes" id="UP000248857"/>
    </source>
</evidence>
<dbReference type="InterPro" id="IPR013149">
    <property type="entry name" value="ADH-like_C"/>
</dbReference>
<keyword evidence="1" id="KW-0521">NADP</keyword>
<dbReference type="Proteomes" id="UP000248857">
    <property type="component" value="Unassembled WGS sequence"/>
</dbReference>